<proteinExistence type="predicted"/>
<dbReference type="OrthoDB" id="9985428at2759"/>
<comment type="caution">
    <text evidence="1">The sequence shown here is derived from an EMBL/GenBank/DDBJ whole genome shotgun (WGS) entry which is preliminary data.</text>
</comment>
<organism evidence="1 2">
    <name type="scientific">Boletus reticuloceps</name>
    <dbReference type="NCBI Taxonomy" id="495285"/>
    <lineage>
        <taxon>Eukaryota</taxon>
        <taxon>Fungi</taxon>
        <taxon>Dikarya</taxon>
        <taxon>Basidiomycota</taxon>
        <taxon>Agaricomycotina</taxon>
        <taxon>Agaricomycetes</taxon>
        <taxon>Agaricomycetidae</taxon>
        <taxon>Boletales</taxon>
        <taxon>Boletineae</taxon>
        <taxon>Boletaceae</taxon>
        <taxon>Boletoideae</taxon>
        <taxon>Boletus</taxon>
    </lineage>
</organism>
<dbReference type="SUPFAM" id="SSF52949">
    <property type="entry name" value="Macro domain-like"/>
    <property type="match status" value="1"/>
</dbReference>
<dbReference type="AlphaFoldDB" id="A0A8I3AGZ1"/>
<dbReference type="EMBL" id="JAGFBS010000001">
    <property type="protein sequence ID" value="KAG6382026.1"/>
    <property type="molecule type" value="Genomic_DNA"/>
</dbReference>
<evidence type="ECO:0008006" key="3">
    <source>
        <dbReference type="Google" id="ProtNLM"/>
    </source>
</evidence>
<evidence type="ECO:0000313" key="1">
    <source>
        <dbReference type="EMBL" id="KAG6382026.1"/>
    </source>
</evidence>
<dbReference type="Proteomes" id="UP000683000">
    <property type="component" value="Unassembled WGS sequence"/>
</dbReference>
<sequence length="82" mass="9216">MKERMGRILFLMEQQGAKNLVLGSFGTGVFRNSVKMVAGIWADLLTGKDARYRSSFDRVVFAILGTSTFTTFKKTYENPARS</sequence>
<protein>
    <recommendedName>
        <fullName evidence="3">Microbial-type PARG catalytic domain-containing protein</fullName>
    </recommendedName>
</protein>
<dbReference type="Gene3D" id="3.40.220.10">
    <property type="entry name" value="Leucine Aminopeptidase, subunit E, domain 1"/>
    <property type="match status" value="1"/>
</dbReference>
<dbReference type="NCBIfam" id="TIGR02452">
    <property type="entry name" value="TIGR02452 family protein"/>
    <property type="match status" value="1"/>
</dbReference>
<dbReference type="InterPro" id="IPR043472">
    <property type="entry name" value="Macro_dom-like"/>
</dbReference>
<keyword evidence="2" id="KW-1185">Reference proteome</keyword>
<reference evidence="1" key="1">
    <citation type="submission" date="2021-03" db="EMBL/GenBank/DDBJ databases">
        <title>Evolutionary innovations through gain and loss of genes in the ectomycorrhizal Boletales.</title>
        <authorList>
            <person name="Wu G."/>
            <person name="Miyauchi S."/>
            <person name="Morin E."/>
            <person name="Yang Z.-L."/>
            <person name="Xu J."/>
            <person name="Martin F.M."/>
        </authorList>
    </citation>
    <scope>NUCLEOTIDE SEQUENCE</scope>
    <source>
        <strain evidence="1">BR01</strain>
    </source>
</reference>
<evidence type="ECO:0000313" key="2">
    <source>
        <dbReference type="Proteomes" id="UP000683000"/>
    </source>
</evidence>
<dbReference type="PANTHER" id="PTHR35596">
    <property type="entry name" value="DUF2263 DOMAIN-CONTAINING PROTEIN"/>
    <property type="match status" value="1"/>
</dbReference>
<accession>A0A8I3AGZ1</accession>
<dbReference type="PANTHER" id="PTHR35596:SF1">
    <property type="entry name" value="MICROBIAL-TYPE PARG CATALYTIC DOMAIN-CONTAINING PROTEIN"/>
    <property type="match status" value="1"/>
</dbReference>
<name>A0A8I3AGZ1_9AGAM</name>
<gene>
    <name evidence="1" type="ORF">JVT61DRAFT_659</name>
</gene>
<dbReference type="InterPro" id="IPR012664">
    <property type="entry name" value="CHP02452"/>
</dbReference>